<dbReference type="EMBL" id="VIGI01000003">
    <property type="protein sequence ID" value="KAB8302671.1"/>
    <property type="molecule type" value="Genomic_DNA"/>
</dbReference>
<dbReference type="AlphaFoldDB" id="A0A5N6KGH0"/>
<evidence type="ECO:0000313" key="2">
    <source>
        <dbReference type="EMBL" id="KAB8302671.1"/>
    </source>
</evidence>
<evidence type="ECO:0000256" key="1">
    <source>
        <dbReference type="SAM" id="Coils"/>
    </source>
</evidence>
<keyword evidence="1" id="KW-0175">Coiled coil</keyword>
<reference evidence="2 3" key="1">
    <citation type="submission" date="2019-06" db="EMBL/GenBank/DDBJ databases">
        <title>Genome Sequence of the Brown Rot Fungal Pathogen Monilinia laxa.</title>
        <authorList>
            <person name="De Miccolis Angelini R.M."/>
            <person name="Landi L."/>
            <person name="Abate D."/>
            <person name="Pollastro S."/>
            <person name="Romanazzi G."/>
            <person name="Faretra F."/>
        </authorList>
    </citation>
    <scope>NUCLEOTIDE SEQUENCE [LARGE SCALE GENOMIC DNA]</scope>
    <source>
        <strain evidence="2 3">Mlax316</strain>
    </source>
</reference>
<proteinExistence type="predicted"/>
<sequence length="81" mass="9279">MSSSCSSQVWVQCVEVLVDEEEEEEDCEEERERAELGADQVEMKITCVYLEFIDVARGCYFRRLIVEKGQTMVSGYNGKGE</sequence>
<comment type="caution">
    <text evidence="2">The sequence shown here is derived from an EMBL/GenBank/DDBJ whole genome shotgun (WGS) entry which is preliminary data.</text>
</comment>
<evidence type="ECO:0000313" key="3">
    <source>
        <dbReference type="Proteomes" id="UP000326757"/>
    </source>
</evidence>
<accession>A0A5N6KGH0</accession>
<dbReference type="Proteomes" id="UP000326757">
    <property type="component" value="Unassembled WGS sequence"/>
</dbReference>
<keyword evidence="3" id="KW-1185">Reference proteome</keyword>
<organism evidence="2 3">
    <name type="scientific">Monilinia laxa</name>
    <name type="common">Brown rot fungus</name>
    <name type="synonym">Sclerotinia laxa</name>
    <dbReference type="NCBI Taxonomy" id="61186"/>
    <lineage>
        <taxon>Eukaryota</taxon>
        <taxon>Fungi</taxon>
        <taxon>Dikarya</taxon>
        <taxon>Ascomycota</taxon>
        <taxon>Pezizomycotina</taxon>
        <taxon>Leotiomycetes</taxon>
        <taxon>Helotiales</taxon>
        <taxon>Sclerotiniaceae</taxon>
        <taxon>Monilinia</taxon>
    </lineage>
</organism>
<protein>
    <submittedName>
        <fullName evidence="2">Uncharacterized protein</fullName>
    </submittedName>
</protein>
<feature type="coiled-coil region" evidence="1">
    <location>
        <begin position="17"/>
        <end position="44"/>
    </location>
</feature>
<name>A0A5N6KGH0_MONLA</name>
<gene>
    <name evidence="2" type="ORF">EYC80_006035</name>
</gene>